<sequence>MSNHKAYEGLKVLDLTQGIAGPYATMLLAAHGADVLKLEPVEGDWGRVLGRSINRESVNYLANNWGKRSIALDLKSEAGLAVARRLADQCDIMLESFRPGVIDRLGLSYKAVSSTNPKIVYASISGFGQSGPQSRRPATDNLIQAYSGFMTMAKQDDGRPHRLLMPVVDVLTGLYANQAIGAAVLRQIRFGEGACLDINMVQAAAAYQSAKIMEWVETGGKSPPLYVPSGMYETADGFIVINGMRASHFASVCKALDCPDLAADPRWPTPNHRLDYLDEINAVLRVEFRKHPSEQILGRLAADGVMAERVRNYGEWLDEPHVQDTGACDWVETAAFGRLPVARVPGVQPTRWSPSEGLPPPMVGEHSRAVLQRLGYDDDWIAAQIAAGAIAETVRAA</sequence>
<dbReference type="RefSeq" id="WP_273686151.1">
    <property type="nucleotide sequence ID" value="NZ_CP117411.1"/>
</dbReference>
<dbReference type="InterPro" id="IPR003673">
    <property type="entry name" value="CoA-Trfase_fam_III"/>
</dbReference>
<dbReference type="Pfam" id="PF02515">
    <property type="entry name" value="CoA_transf_3"/>
    <property type="match status" value="1"/>
</dbReference>
<organism evidence="2 3">
    <name type="scientific">Sphingomonas naphthae</name>
    <dbReference type="NCBI Taxonomy" id="1813468"/>
    <lineage>
        <taxon>Bacteria</taxon>
        <taxon>Pseudomonadati</taxon>
        <taxon>Pseudomonadota</taxon>
        <taxon>Alphaproteobacteria</taxon>
        <taxon>Sphingomonadales</taxon>
        <taxon>Sphingomonadaceae</taxon>
        <taxon>Sphingomonas</taxon>
    </lineage>
</organism>
<dbReference type="InterPro" id="IPR023606">
    <property type="entry name" value="CoA-Trfase_III_dom_1_sf"/>
</dbReference>
<gene>
    <name evidence="2" type="ORF">PQ455_11140</name>
</gene>
<reference evidence="2 3" key="1">
    <citation type="submission" date="2023-02" db="EMBL/GenBank/DDBJ databases">
        <title>Genome sequence of Sphingomonas naphthae.</title>
        <authorList>
            <person name="Kim S."/>
            <person name="Heo J."/>
            <person name="Kwon S.-W."/>
        </authorList>
    </citation>
    <scope>NUCLEOTIDE SEQUENCE [LARGE SCALE GENOMIC DNA]</scope>
    <source>
        <strain evidence="2 3">KACC 18716</strain>
    </source>
</reference>
<accession>A0ABY7TG41</accession>
<name>A0ABY7TG41_9SPHN</name>
<dbReference type="Proteomes" id="UP001220395">
    <property type="component" value="Chromosome"/>
</dbReference>
<proteinExistence type="predicted"/>
<evidence type="ECO:0000313" key="3">
    <source>
        <dbReference type="Proteomes" id="UP001220395"/>
    </source>
</evidence>
<evidence type="ECO:0000256" key="1">
    <source>
        <dbReference type="ARBA" id="ARBA00022679"/>
    </source>
</evidence>
<protein>
    <submittedName>
        <fullName evidence="2">CoA transferase</fullName>
    </submittedName>
</protein>
<dbReference type="EMBL" id="CP117411">
    <property type="protein sequence ID" value="WCT72197.1"/>
    <property type="molecule type" value="Genomic_DNA"/>
</dbReference>
<dbReference type="SUPFAM" id="SSF89796">
    <property type="entry name" value="CoA-transferase family III (CaiB/BaiF)"/>
    <property type="match status" value="1"/>
</dbReference>
<dbReference type="Gene3D" id="3.40.50.10540">
    <property type="entry name" value="Crotonobetainyl-coa:carnitine coa-transferase, domain 1"/>
    <property type="match status" value="1"/>
</dbReference>
<keyword evidence="3" id="KW-1185">Reference proteome</keyword>
<dbReference type="PANTHER" id="PTHR48207">
    <property type="entry name" value="SUCCINATE--HYDROXYMETHYLGLUTARATE COA-TRANSFERASE"/>
    <property type="match status" value="1"/>
</dbReference>
<dbReference type="InterPro" id="IPR044855">
    <property type="entry name" value="CoA-Trfase_III_dom3_sf"/>
</dbReference>
<dbReference type="GO" id="GO:0016740">
    <property type="term" value="F:transferase activity"/>
    <property type="evidence" value="ECO:0007669"/>
    <property type="project" value="UniProtKB-KW"/>
</dbReference>
<evidence type="ECO:0000313" key="2">
    <source>
        <dbReference type="EMBL" id="WCT72197.1"/>
    </source>
</evidence>
<dbReference type="InterPro" id="IPR050483">
    <property type="entry name" value="CoA-transferase_III_domain"/>
</dbReference>
<dbReference type="Gene3D" id="3.30.1540.10">
    <property type="entry name" value="formyl-coa transferase, domain 3"/>
    <property type="match status" value="1"/>
</dbReference>
<keyword evidence="1 2" id="KW-0808">Transferase</keyword>
<dbReference type="PANTHER" id="PTHR48207:SF4">
    <property type="entry name" value="BLL6097 PROTEIN"/>
    <property type="match status" value="1"/>
</dbReference>